<evidence type="ECO:0000256" key="1">
    <source>
        <dbReference type="SAM" id="MobiDB-lite"/>
    </source>
</evidence>
<protein>
    <submittedName>
        <fullName evidence="2">Uncharacterized protein</fullName>
    </submittedName>
</protein>
<reference evidence="2" key="1">
    <citation type="submission" date="2020-09" db="EMBL/GenBank/DDBJ databases">
        <title>Rhizobia associated with sainfoin plants.</title>
        <authorList>
            <person name="Asharfi S."/>
            <person name="Kuzmanovic N."/>
            <person name="Bunk B."/>
            <person name="Sproeer C."/>
            <person name="Becker M."/>
            <person name="Thuenen T."/>
        </authorList>
    </citation>
    <scope>NUCLEOTIDE SEQUENCE</scope>
    <source>
        <strain evidence="2">OM4</strain>
    </source>
</reference>
<evidence type="ECO:0000313" key="2">
    <source>
        <dbReference type="EMBL" id="UVC17766.1"/>
    </source>
</evidence>
<feature type="region of interest" description="Disordered" evidence="1">
    <location>
        <begin position="1"/>
        <end position="56"/>
    </location>
</feature>
<proteinExistence type="predicted"/>
<gene>
    <name evidence="2" type="ORF">IHQ72_12110</name>
</gene>
<sequence>MKDGKTFDGALDEARKGGDWRGPERTLPSGGGWQGRQHQGRHGATSFTEVAAATVS</sequence>
<organism evidence="2 3">
    <name type="scientific">Mesorhizobium onobrychidis</name>
    <dbReference type="NCBI Taxonomy" id="2775404"/>
    <lineage>
        <taxon>Bacteria</taxon>
        <taxon>Pseudomonadati</taxon>
        <taxon>Pseudomonadota</taxon>
        <taxon>Alphaproteobacteria</taxon>
        <taxon>Hyphomicrobiales</taxon>
        <taxon>Phyllobacteriaceae</taxon>
        <taxon>Mesorhizobium</taxon>
    </lineage>
</organism>
<name>A0ABY5R2P7_9HYPH</name>
<dbReference type="EMBL" id="CP062229">
    <property type="protein sequence ID" value="UVC17766.1"/>
    <property type="molecule type" value="Genomic_DNA"/>
</dbReference>
<keyword evidence="3" id="KW-1185">Reference proteome</keyword>
<dbReference type="RefSeq" id="WP_258122651.1">
    <property type="nucleotide sequence ID" value="NZ_CP062229.1"/>
</dbReference>
<dbReference type="Proteomes" id="UP001058098">
    <property type="component" value="Chromosome"/>
</dbReference>
<accession>A0ABY5R2P7</accession>
<evidence type="ECO:0000313" key="3">
    <source>
        <dbReference type="Proteomes" id="UP001058098"/>
    </source>
</evidence>
<feature type="compositionally biased region" description="Basic and acidic residues" evidence="1">
    <location>
        <begin position="1"/>
        <end position="24"/>
    </location>
</feature>